<keyword evidence="2" id="KW-1185">Reference proteome</keyword>
<accession>A0ABQ8VX30</accession>
<organism evidence="1 2">
    <name type="scientific">Lentinula lateritia</name>
    <dbReference type="NCBI Taxonomy" id="40482"/>
    <lineage>
        <taxon>Eukaryota</taxon>
        <taxon>Fungi</taxon>
        <taxon>Dikarya</taxon>
        <taxon>Basidiomycota</taxon>
        <taxon>Agaricomycotina</taxon>
        <taxon>Agaricomycetes</taxon>
        <taxon>Agaricomycetidae</taxon>
        <taxon>Agaricales</taxon>
        <taxon>Marasmiineae</taxon>
        <taxon>Omphalotaceae</taxon>
        <taxon>Lentinula</taxon>
    </lineage>
</organism>
<dbReference type="Proteomes" id="UP001150217">
    <property type="component" value="Unassembled WGS sequence"/>
</dbReference>
<evidence type="ECO:0000313" key="1">
    <source>
        <dbReference type="EMBL" id="KAJ4500923.1"/>
    </source>
</evidence>
<dbReference type="InterPro" id="IPR014752">
    <property type="entry name" value="Arrestin-like_C"/>
</dbReference>
<name>A0ABQ8VX30_9AGAR</name>
<proteinExistence type="predicted"/>
<reference evidence="1" key="1">
    <citation type="submission" date="2022-08" db="EMBL/GenBank/DDBJ databases">
        <title>A Global Phylogenomic Analysis of the Shiitake Genus Lentinula.</title>
        <authorList>
            <consortium name="DOE Joint Genome Institute"/>
            <person name="Sierra-Patev S."/>
            <person name="Min B."/>
            <person name="Naranjo-Ortiz M."/>
            <person name="Looney B."/>
            <person name="Konkel Z."/>
            <person name="Slot J.C."/>
            <person name="Sakamoto Y."/>
            <person name="Steenwyk J.L."/>
            <person name="Rokas A."/>
            <person name="Carro J."/>
            <person name="Camarero S."/>
            <person name="Ferreira P."/>
            <person name="Molpeceres G."/>
            <person name="Ruiz-Duenas F.J."/>
            <person name="Serrano A."/>
            <person name="Henrissat B."/>
            <person name="Drula E."/>
            <person name="Hughes K.W."/>
            <person name="Mata J.L."/>
            <person name="Ishikawa N.K."/>
            <person name="Vargas-Isla R."/>
            <person name="Ushijima S."/>
            <person name="Smith C.A."/>
            <person name="Ahrendt S."/>
            <person name="Andreopoulos W."/>
            <person name="He G."/>
            <person name="Labutti K."/>
            <person name="Lipzen A."/>
            <person name="Ng V."/>
            <person name="Riley R."/>
            <person name="Sandor L."/>
            <person name="Barry K."/>
            <person name="Martinez A.T."/>
            <person name="Xiao Y."/>
            <person name="Gibbons J.G."/>
            <person name="Terashima K."/>
            <person name="Grigoriev I.V."/>
            <person name="Hibbett D.S."/>
        </authorList>
    </citation>
    <scope>NUCLEOTIDE SEQUENCE</scope>
    <source>
        <strain evidence="1">RHP3577 ss4</strain>
    </source>
</reference>
<comment type="caution">
    <text evidence="1">The sequence shown here is derived from an EMBL/GenBank/DDBJ whole genome shotgun (WGS) entry which is preliminary data.</text>
</comment>
<protein>
    <recommendedName>
        <fullName evidence="3">Arrestin-like N-terminal domain-containing protein</fullName>
    </recommendedName>
</protein>
<dbReference type="Gene3D" id="2.60.40.640">
    <property type="match status" value="1"/>
</dbReference>
<gene>
    <name evidence="1" type="ORF">C8R41DRAFT_361227</name>
</gene>
<dbReference type="EMBL" id="JANVFT010000004">
    <property type="protein sequence ID" value="KAJ4500923.1"/>
    <property type="molecule type" value="Genomic_DNA"/>
</dbReference>
<evidence type="ECO:0000313" key="2">
    <source>
        <dbReference type="Proteomes" id="UP001150217"/>
    </source>
</evidence>
<evidence type="ECO:0008006" key="3">
    <source>
        <dbReference type="Google" id="ProtNLM"/>
    </source>
</evidence>
<sequence>MLDSGLPPGYDANDQDVDLPAYSSLSGVGREVPSNLTDLSDGASKEFKYNIPLKGNKSSASLVLYGNALISKHLPTFLEDSKVDGLVKVDVESGESINAVVISIQGKILSGAKQHIFLDYNQTLWSLSDGHTSPNGKLQGVHDWSFSVHLPQEVSLTIGSKDAPRVEVFRLPQTFMERHARASIKYEVIARFSRGLLKTDHRIITPFIYVPVIHPGLPSRLRQVAYEENTTIPGPIADPQGWHTLAPVQIQGKLFNRQTVDFSCTLSLALPLSYARGSVIPLHLVIQSDDVQTLESLSPPRAIICRLRRILRYHPEENKAIDPKLRKDELEHSELATWWPFVESPRPEKETFKRTLSGEIILSPDLMPTTFIGRFQLEYSVVLFPFDANNFQPESNDMLVDCAVEIATTLPPGPRPRIYRPEHQSVCY</sequence>